<dbReference type="SUPFAM" id="SSF54637">
    <property type="entry name" value="Thioesterase/thiol ester dehydrase-isomerase"/>
    <property type="match status" value="2"/>
</dbReference>
<evidence type="ECO:0000259" key="1">
    <source>
        <dbReference type="Pfam" id="PF13622"/>
    </source>
</evidence>
<evidence type="ECO:0000313" key="4">
    <source>
        <dbReference type="Proteomes" id="UP000295182"/>
    </source>
</evidence>
<proteinExistence type="predicted"/>
<evidence type="ECO:0000259" key="2">
    <source>
        <dbReference type="Pfam" id="PF20789"/>
    </source>
</evidence>
<protein>
    <submittedName>
        <fullName evidence="3">Acyl-CoA thioesterase</fullName>
    </submittedName>
</protein>
<dbReference type="RefSeq" id="WP_193552676.1">
    <property type="nucleotide sequence ID" value="NZ_QXNC01000008.1"/>
</dbReference>
<reference evidence="3 4" key="1">
    <citation type="submission" date="2019-03" db="EMBL/GenBank/DDBJ databases">
        <title>Genomic Encyclopedia of Type Strains, Phase IV (KMG-IV): sequencing the most valuable type-strain genomes for metagenomic binning, comparative biology and taxonomic classification.</title>
        <authorList>
            <person name="Goeker M."/>
        </authorList>
    </citation>
    <scope>NUCLEOTIDE SEQUENCE [LARGE SCALE GENOMIC DNA]</scope>
    <source>
        <strain evidence="3 4">DSM 1837</strain>
    </source>
</reference>
<dbReference type="PANTHER" id="PTHR38110">
    <property type="entry name" value="CHROMOSOME 23, WHOLE GENOME SHOTGUN SEQUENCE"/>
    <property type="match status" value="1"/>
</dbReference>
<feature type="domain" description="Acyl-CoA thioesterase-like C-terminal" evidence="2">
    <location>
        <begin position="133"/>
        <end position="271"/>
    </location>
</feature>
<accession>A0A4V6NQA7</accession>
<gene>
    <name evidence="3" type="ORF">EV674_11913</name>
</gene>
<dbReference type="InterPro" id="IPR052389">
    <property type="entry name" value="Sec_Metab_Biosynth-Assoc"/>
</dbReference>
<evidence type="ECO:0000313" key="3">
    <source>
        <dbReference type="EMBL" id="TCP16266.1"/>
    </source>
</evidence>
<dbReference type="InterPro" id="IPR029069">
    <property type="entry name" value="HotDog_dom_sf"/>
</dbReference>
<comment type="caution">
    <text evidence="3">The sequence shown here is derived from an EMBL/GenBank/DDBJ whole genome shotgun (WGS) entry which is preliminary data.</text>
</comment>
<feature type="domain" description="Acyl-CoA thioesterase-like N-terminal HotDog" evidence="1">
    <location>
        <begin position="27"/>
        <end position="110"/>
    </location>
</feature>
<name>A0A4V6NQA7_9BURK</name>
<dbReference type="Pfam" id="PF13622">
    <property type="entry name" value="4HBT_3"/>
    <property type="match status" value="1"/>
</dbReference>
<organism evidence="3 4">
    <name type="scientific">Simplicispira metamorpha</name>
    <dbReference type="NCBI Taxonomy" id="80881"/>
    <lineage>
        <taxon>Bacteria</taxon>
        <taxon>Pseudomonadati</taxon>
        <taxon>Pseudomonadota</taxon>
        <taxon>Betaproteobacteria</taxon>
        <taxon>Burkholderiales</taxon>
        <taxon>Comamonadaceae</taxon>
        <taxon>Simplicispira</taxon>
    </lineage>
</organism>
<dbReference type="InterPro" id="IPR049450">
    <property type="entry name" value="ACOT8-like_C"/>
</dbReference>
<keyword evidence="4" id="KW-1185">Reference proteome</keyword>
<dbReference type="InterPro" id="IPR049449">
    <property type="entry name" value="TesB_ACOT8-like_N"/>
</dbReference>
<dbReference type="InterPro" id="IPR042171">
    <property type="entry name" value="Acyl-CoA_hotdog"/>
</dbReference>
<sequence length="274" mass="29821">MTSLHPLDKALALESVTPGQYRGHTSPGYWNMVGPYGGATAATALRAVLLHPQLLGEPLSLTVNFAAALTAGPFTVQAEPVRTNRSTQHWSVSILQTDAQDQPVVTTTATAVTAVRRDTWSLGDAPMPAVPPPAQCPRIALRTGVEWLNRYEMRPVTGTLPEQWDGQGDSSLSQLWMRDEPTRTLDFCALAALADVFFPRVWLRRAVRVPAGTVSLTVYFHANSAELAATGSGYLLGQARGQEFRNGFFDQAAQLWNEAGAMLATSHQIVYFKE</sequence>
<dbReference type="Pfam" id="PF20789">
    <property type="entry name" value="4HBT_3C"/>
    <property type="match status" value="1"/>
</dbReference>
<dbReference type="Gene3D" id="2.40.160.210">
    <property type="entry name" value="Acyl-CoA thioesterase, double hotdog domain"/>
    <property type="match status" value="1"/>
</dbReference>
<dbReference type="EMBL" id="SLXH01000019">
    <property type="protein sequence ID" value="TCP16266.1"/>
    <property type="molecule type" value="Genomic_DNA"/>
</dbReference>
<dbReference type="PANTHER" id="PTHR38110:SF1">
    <property type="entry name" value="THIOESTERASE DOMAIN-CONTAINING PROTEIN"/>
    <property type="match status" value="1"/>
</dbReference>
<dbReference type="AlphaFoldDB" id="A0A4V6NQA7"/>
<dbReference type="Proteomes" id="UP000295182">
    <property type="component" value="Unassembled WGS sequence"/>
</dbReference>